<dbReference type="EMBL" id="CAJVQC010068652">
    <property type="protein sequence ID" value="CAG8808272.1"/>
    <property type="molecule type" value="Genomic_DNA"/>
</dbReference>
<keyword evidence="2" id="KW-1185">Reference proteome</keyword>
<organism evidence="1 2">
    <name type="scientific">Racocetra persica</name>
    <dbReference type="NCBI Taxonomy" id="160502"/>
    <lineage>
        <taxon>Eukaryota</taxon>
        <taxon>Fungi</taxon>
        <taxon>Fungi incertae sedis</taxon>
        <taxon>Mucoromycota</taxon>
        <taxon>Glomeromycotina</taxon>
        <taxon>Glomeromycetes</taxon>
        <taxon>Diversisporales</taxon>
        <taxon>Gigasporaceae</taxon>
        <taxon>Racocetra</taxon>
    </lineage>
</organism>
<comment type="caution">
    <text evidence="1">The sequence shown here is derived from an EMBL/GenBank/DDBJ whole genome shotgun (WGS) entry which is preliminary data.</text>
</comment>
<evidence type="ECO:0000313" key="1">
    <source>
        <dbReference type="EMBL" id="CAG8808272.1"/>
    </source>
</evidence>
<feature type="non-terminal residue" evidence="1">
    <location>
        <position position="1"/>
    </location>
</feature>
<proteinExistence type="predicted"/>
<name>A0ACA9RT10_9GLOM</name>
<reference evidence="1" key="1">
    <citation type="submission" date="2021-06" db="EMBL/GenBank/DDBJ databases">
        <authorList>
            <person name="Kallberg Y."/>
            <person name="Tangrot J."/>
            <person name="Rosling A."/>
        </authorList>
    </citation>
    <scope>NUCLEOTIDE SEQUENCE</scope>
    <source>
        <strain evidence="1">MA461A</strain>
    </source>
</reference>
<evidence type="ECO:0000313" key="2">
    <source>
        <dbReference type="Proteomes" id="UP000789920"/>
    </source>
</evidence>
<accession>A0ACA9RT10</accession>
<protein>
    <submittedName>
        <fullName evidence="1">14256_t:CDS:1</fullName>
    </submittedName>
</protein>
<gene>
    <name evidence="1" type="ORF">RPERSI_LOCUS22582</name>
</gene>
<dbReference type="Proteomes" id="UP000789920">
    <property type="component" value="Unassembled WGS sequence"/>
</dbReference>
<sequence>HIFNKLDDNFVFTTEAHIFPLTAQYWKKTWKYIDNFTCDVYKNSKKLASSILERSDADFARELVGFEDLSLPPLDPYGYCEVPYMDPVIIDVSFGESSHETSVQDGQLVIHVQHRGKN</sequence>